<dbReference type="InterPro" id="IPR012910">
    <property type="entry name" value="Plug_dom"/>
</dbReference>
<sequence>MPCKNAISFCGLFLISGGYSFAQPVTTAEDAAQSSDTMVVSTSRSEKSVWESPASVQVIGADELGKSTSESLADLLRDVPGVEVSDNSLAGRKQIRIRGEDASRVLVLIDGQEVTYQRSGMGSGPGLLIDESAIERIEVVKGPNSVLYGSQAIGGIINFITRKGGDKPFGGSIKTVYDSATNGWNSSGSVYGTVENFSYRLSGSYADHGDRKTPDGRLTNTNYGNQSQSAWLGYTLGRHQFGLSVDRYRLDTQTYFNDPGYQSFSVKLPKLEREKIGLFYDYDAGGDFLKKVHLNAYHQVLERKFENEIAVSTPSSPMIGTVNVANQTQIHDTQNTQGLTLQSDWALFERDALILGAQYQQDRVKQNAWGNVVTSTTTGFPSAANKTTETYANNRWQQTSWSLFGQNEWAFADNWSWIVGARQYWMESKSIGGDKQVTDSFGGASYTAFSDNSVRDNAFVTATSLRYSGFDNLQLRMSFAQGYVFPTLSNLYIETSAGGGTTYGNPNLKAEHSNNYEVGARYKGHAWLIDSAVYYAEAKDYIASLACTGQAICNGNSNTSNTAYQYYANVNKAKTYGMEVTAEYNGWSFVPYVSGNLMRRQFETPTMKTYDSGEPMLTGRAGVKHTLALNAFDVESNLFIRAASQAKDSTGSEMVRYPGWATLNFAVTTQFGDDNQYQTTLALNNLTDKRYQTAHESIPAAGFNAALGVGVQF</sequence>
<dbReference type="Gene3D" id="2.40.170.20">
    <property type="entry name" value="TonB-dependent receptor, beta-barrel domain"/>
    <property type="match status" value="1"/>
</dbReference>
<keyword evidence="10 11" id="KW-0998">Cell outer membrane</keyword>
<dbReference type="InterPro" id="IPR000531">
    <property type="entry name" value="Beta-barrel_TonB"/>
</dbReference>
<keyword evidence="6 13" id="KW-0732">Signal</keyword>
<dbReference type="Gene3D" id="2.170.130.10">
    <property type="entry name" value="TonB-dependent receptor, plug domain"/>
    <property type="match status" value="1"/>
</dbReference>
<evidence type="ECO:0000256" key="4">
    <source>
        <dbReference type="ARBA" id="ARBA00022452"/>
    </source>
</evidence>
<evidence type="ECO:0000256" key="10">
    <source>
        <dbReference type="ARBA" id="ARBA00023237"/>
    </source>
</evidence>
<dbReference type="KEGG" id="gqu:AWC35_15530"/>
<reference evidence="16 17" key="1">
    <citation type="submission" date="2016-01" db="EMBL/GenBank/DDBJ databases">
        <authorList>
            <person name="Oliw E.H."/>
        </authorList>
    </citation>
    <scope>NUCLEOTIDE SEQUENCE [LARGE SCALE GENOMIC DNA]</scope>
    <source>
        <strain evidence="16 17">FRB97</strain>
    </source>
</reference>
<feature type="signal peptide" evidence="13">
    <location>
        <begin position="1"/>
        <end position="22"/>
    </location>
</feature>
<dbReference type="CDD" id="cd01347">
    <property type="entry name" value="ligand_gated_channel"/>
    <property type="match status" value="1"/>
</dbReference>
<dbReference type="EMBL" id="CP014136">
    <property type="protein sequence ID" value="ATA22482.1"/>
    <property type="molecule type" value="Genomic_DNA"/>
</dbReference>
<evidence type="ECO:0000313" key="16">
    <source>
        <dbReference type="EMBL" id="ATA22482.1"/>
    </source>
</evidence>
<feature type="domain" description="TonB-dependent receptor-like beta-barrel" evidence="14">
    <location>
        <begin position="218"/>
        <end position="686"/>
    </location>
</feature>
<dbReference type="GO" id="GO:0015344">
    <property type="term" value="F:siderophore uptake transmembrane transporter activity"/>
    <property type="evidence" value="ECO:0007669"/>
    <property type="project" value="TreeGrafter"/>
</dbReference>
<dbReference type="InterPro" id="IPR039426">
    <property type="entry name" value="TonB-dep_rcpt-like"/>
</dbReference>
<dbReference type="PANTHER" id="PTHR30069:SF29">
    <property type="entry name" value="HEMOGLOBIN AND HEMOGLOBIN-HAPTOGLOBIN-BINDING PROTEIN 1-RELATED"/>
    <property type="match status" value="1"/>
</dbReference>
<accession>A0A250B957</accession>
<keyword evidence="5 11" id="KW-0812">Transmembrane</keyword>
<dbReference type="InterPro" id="IPR036942">
    <property type="entry name" value="Beta-barrel_TonB_sf"/>
</dbReference>
<evidence type="ECO:0000313" key="17">
    <source>
        <dbReference type="Proteomes" id="UP000217182"/>
    </source>
</evidence>
<evidence type="ECO:0000256" key="6">
    <source>
        <dbReference type="ARBA" id="ARBA00022729"/>
    </source>
</evidence>
<name>A0A250B957_9GAMM</name>
<gene>
    <name evidence="16" type="ORF">AWC35_15530</name>
</gene>
<feature type="domain" description="TonB-dependent receptor plug" evidence="15">
    <location>
        <begin position="51"/>
        <end position="156"/>
    </location>
</feature>
<dbReference type="PANTHER" id="PTHR30069">
    <property type="entry name" value="TONB-DEPENDENT OUTER MEMBRANE RECEPTOR"/>
    <property type="match status" value="1"/>
</dbReference>
<evidence type="ECO:0000256" key="9">
    <source>
        <dbReference type="ARBA" id="ARBA00023170"/>
    </source>
</evidence>
<dbReference type="GO" id="GO:0044718">
    <property type="term" value="P:siderophore transmembrane transport"/>
    <property type="evidence" value="ECO:0007669"/>
    <property type="project" value="TreeGrafter"/>
</dbReference>
<keyword evidence="7 12" id="KW-0798">TonB box</keyword>
<evidence type="ECO:0000256" key="12">
    <source>
        <dbReference type="RuleBase" id="RU003357"/>
    </source>
</evidence>
<proteinExistence type="inferred from homology"/>
<evidence type="ECO:0000259" key="14">
    <source>
        <dbReference type="Pfam" id="PF00593"/>
    </source>
</evidence>
<dbReference type="PROSITE" id="PS52016">
    <property type="entry name" value="TONB_DEPENDENT_REC_3"/>
    <property type="match status" value="1"/>
</dbReference>
<keyword evidence="17" id="KW-1185">Reference proteome</keyword>
<dbReference type="AlphaFoldDB" id="A0A250B957"/>
<keyword evidence="9" id="KW-0675">Receptor</keyword>
<protein>
    <submittedName>
        <fullName evidence="16">Ligand-gated channel</fullName>
    </submittedName>
</protein>
<dbReference type="Pfam" id="PF00593">
    <property type="entry name" value="TonB_dep_Rec_b-barrel"/>
    <property type="match status" value="1"/>
</dbReference>
<evidence type="ECO:0000256" key="8">
    <source>
        <dbReference type="ARBA" id="ARBA00023136"/>
    </source>
</evidence>
<dbReference type="InterPro" id="IPR037066">
    <property type="entry name" value="Plug_dom_sf"/>
</dbReference>
<organism evidence="16 17">
    <name type="scientific">Gibbsiella quercinecans</name>
    <dbReference type="NCBI Taxonomy" id="929813"/>
    <lineage>
        <taxon>Bacteria</taxon>
        <taxon>Pseudomonadati</taxon>
        <taxon>Pseudomonadota</taxon>
        <taxon>Gammaproteobacteria</taxon>
        <taxon>Enterobacterales</taxon>
        <taxon>Yersiniaceae</taxon>
        <taxon>Gibbsiella</taxon>
    </lineage>
</organism>
<evidence type="ECO:0000256" key="1">
    <source>
        <dbReference type="ARBA" id="ARBA00004571"/>
    </source>
</evidence>
<evidence type="ECO:0000256" key="13">
    <source>
        <dbReference type="SAM" id="SignalP"/>
    </source>
</evidence>
<keyword evidence="4 11" id="KW-1134">Transmembrane beta strand</keyword>
<evidence type="ECO:0000256" key="11">
    <source>
        <dbReference type="PROSITE-ProRule" id="PRU01360"/>
    </source>
</evidence>
<evidence type="ECO:0000256" key="3">
    <source>
        <dbReference type="ARBA" id="ARBA00022448"/>
    </source>
</evidence>
<dbReference type="Proteomes" id="UP000217182">
    <property type="component" value="Chromosome"/>
</dbReference>
<comment type="similarity">
    <text evidence="2">Belongs to the TonB-dependent receptor family. Hemoglobin/haptoglobin binding protein subfamily.</text>
</comment>
<feature type="chain" id="PRO_5012264590" evidence="13">
    <location>
        <begin position="23"/>
        <end position="713"/>
    </location>
</feature>
<dbReference type="GO" id="GO:0009279">
    <property type="term" value="C:cell outer membrane"/>
    <property type="evidence" value="ECO:0007669"/>
    <property type="project" value="UniProtKB-SubCell"/>
</dbReference>
<comment type="subcellular location">
    <subcellularLocation>
        <location evidence="1 11">Cell outer membrane</location>
        <topology evidence="1 11">Multi-pass membrane protein</topology>
    </subcellularLocation>
</comment>
<dbReference type="RefSeq" id="WP_095849057.1">
    <property type="nucleotide sequence ID" value="NZ_CP014136.1"/>
</dbReference>
<evidence type="ECO:0000259" key="15">
    <source>
        <dbReference type="Pfam" id="PF07715"/>
    </source>
</evidence>
<keyword evidence="3 11" id="KW-0813">Transport</keyword>
<dbReference type="Pfam" id="PF07715">
    <property type="entry name" value="Plug"/>
    <property type="match status" value="1"/>
</dbReference>
<evidence type="ECO:0000256" key="5">
    <source>
        <dbReference type="ARBA" id="ARBA00022692"/>
    </source>
</evidence>
<evidence type="ECO:0000256" key="7">
    <source>
        <dbReference type="ARBA" id="ARBA00023077"/>
    </source>
</evidence>
<keyword evidence="8 11" id="KW-0472">Membrane</keyword>
<evidence type="ECO:0000256" key="2">
    <source>
        <dbReference type="ARBA" id="ARBA00008143"/>
    </source>
</evidence>
<dbReference type="SUPFAM" id="SSF56935">
    <property type="entry name" value="Porins"/>
    <property type="match status" value="1"/>
</dbReference>